<dbReference type="SUPFAM" id="SSF50044">
    <property type="entry name" value="SH3-domain"/>
    <property type="match status" value="1"/>
</dbReference>
<dbReference type="Gene3D" id="2.30.30.40">
    <property type="entry name" value="SH3 Domains"/>
    <property type="match status" value="1"/>
</dbReference>
<proteinExistence type="predicted"/>
<keyword evidence="5" id="KW-1185">Reference proteome</keyword>
<dbReference type="Ensembl" id="ENSEBUT00000004572.1">
    <property type="protein sequence ID" value="ENSEBUP00000004152.1"/>
    <property type="gene ID" value="ENSEBUG00000002933.1"/>
</dbReference>
<accession>A0A8C4N936</accession>
<keyword evidence="1 2" id="KW-0728">SH3 domain</keyword>
<evidence type="ECO:0000259" key="3">
    <source>
        <dbReference type="PROSITE" id="PS50002"/>
    </source>
</evidence>
<protein>
    <recommendedName>
        <fullName evidence="3">SH3 domain-containing protein</fullName>
    </recommendedName>
</protein>
<evidence type="ECO:0000313" key="4">
    <source>
        <dbReference type="Ensembl" id="ENSEBUP00000004152.1"/>
    </source>
</evidence>
<dbReference type="InterPro" id="IPR001452">
    <property type="entry name" value="SH3_domain"/>
</dbReference>
<evidence type="ECO:0000256" key="1">
    <source>
        <dbReference type="ARBA" id="ARBA00022443"/>
    </source>
</evidence>
<dbReference type="SMART" id="SM00326">
    <property type="entry name" value="SH3"/>
    <property type="match status" value="1"/>
</dbReference>
<dbReference type="PROSITE" id="PS50002">
    <property type="entry name" value="SH3"/>
    <property type="match status" value="1"/>
</dbReference>
<reference evidence="4" key="1">
    <citation type="submission" date="2025-08" db="UniProtKB">
        <authorList>
            <consortium name="Ensembl"/>
        </authorList>
    </citation>
    <scope>IDENTIFICATION</scope>
</reference>
<dbReference type="Pfam" id="PF00018">
    <property type="entry name" value="SH3_1"/>
    <property type="match status" value="1"/>
</dbReference>
<organism evidence="4 5">
    <name type="scientific">Eptatretus burgeri</name>
    <name type="common">Inshore hagfish</name>
    <dbReference type="NCBI Taxonomy" id="7764"/>
    <lineage>
        <taxon>Eukaryota</taxon>
        <taxon>Metazoa</taxon>
        <taxon>Chordata</taxon>
        <taxon>Craniata</taxon>
        <taxon>Vertebrata</taxon>
        <taxon>Cyclostomata</taxon>
        <taxon>Myxini</taxon>
        <taxon>Myxiniformes</taxon>
        <taxon>Myxinidae</taxon>
        <taxon>Eptatretinae</taxon>
        <taxon>Eptatretus</taxon>
    </lineage>
</organism>
<reference evidence="4" key="2">
    <citation type="submission" date="2025-09" db="UniProtKB">
        <authorList>
            <consortium name="Ensembl"/>
        </authorList>
    </citation>
    <scope>IDENTIFICATION</scope>
</reference>
<feature type="domain" description="SH3" evidence="3">
    <location>
        <begin position="273"/>
        <end position="336"/>
    </location>
</feature>
<dbReference type="GeneTree" id="ENSGT00530000063812"/>
<evidence type="ECO:0000313" key="5">
    <source>
        <dbReference type="Proteomes" id="UP000694388"/>
    </source>
</evidence>
<dbReference type="Proteomes" id="UP000694388">
    <property type="component" value="Unplaced"/>
</dbReference>
<evidence type="ECO:0000256" key="2">
    <source>
        <dbReference type="PROSITE-ProRule" id="PRU00192"/>
    </source>
</evidence>
<sequence>MTENKNTRHNGGDNDVVMQVKQPMEGFDQGQALSLKCSLLEEWNVPADQGILLEKHHKYPTDLMMQLMILNAETEEFNKKQQEYIRDKLRFLETQPQTLVHVLNELSARLLSIHSDWNRIVITFKTFEEIGRFSTYFSLGLVRRCLENFLFHDEAWLVPDTREMVQLHVKIDKNILQMILLGLLVQEGPFFARVRDPSSIEGMEVAFGQVLVLEEDSKSNCWKISSLNGTDKASFLKASMETLGTFHQWFLKSFTSRLPNSRYDFSTSFVSIAAGSWFQTQHAYAAQTADELSFVEGERLEAVISLQSGVCWLLARSENGERIGFVPSSLIRPEPDALEMNDLSFNCKEELLHCNYSEVFGIEDAIEFLASLTGIDACAIYKMDKEELLDVDLETLAEIEHFHITPEFVADIAADVPEFVETVHWVEQSIAEQPTTEVKSNIFLNQLQEPGHRKSFEAYYREDSSPACKIFQGCSDESMVEHLLEDLHARAKHGCMLWALSRICFLLGRHCAQRVKLFQARVYFEEALSILEGDIPDLPFMKVLYTNLTTVYLRLRNQAKADHLLKKTEALLLGAPEMSYCHSAALEVLKYSLRRAVLMRNEKT</sequence>
<dbReference type="PANTHER" id="PTHR22647">
    <property type="entry name" value="SH3 DOMAIN AND TETRATRICOPEPTIDE REPEATS CONTAINING PROTEIN"/>
    <property type="match status" value="1"/>
</dbReference>
<dbReference type="AlphaFoldDB" id="A0A8C4N936"/>
<dbReference type="PANTHER" id="PTHR22647:SF4">
    <property type="entry name" value="SH3 DOMAIN AND TETRATRICOPEPTIDE REPEAT-CONTAINING PROTEIN 1-LIKE ISOFORM X1"/>
    <property type="match status" value="1"/>
</dbReference>
<dbReference type="InterPro" id="IPR036028">
    <property type="entry name" value="SH3-like_dom_sf"/>
</dbReference>
<dbReference type="InterPro" id="IPR042772">
    <property type="entry name" value="SH3TC1/SH3TC2"/>
</dbReference>
<name>A0A8C4N936_EPTBU</name>